<dbReference type="EC" id="5.6.2.4" evidence="7"/>
<evidence type="ECO:0000256" key="10">
    <source>
        <dbReference type="PROSITE-ProRule" id="PRU00560"/>
    </source>
</evidence>
<evidence type="ECO:0000313" key="13">
    <source>
        <dbReference type="EMBL" id="RVT88166.1"/>
    </source>
</evidence>
<evidence type="ECO:0000256" key="3">
    <source>
        <dbReference type="ARBA" id="ARBA00022806"/>
    </source>
</evidence>
<evidence type="ECO:0000259" key="11">
    <source>
        <dbReference type="PROSITE" id="PS51198"/>
    </source>
</evidence>
<dbReference type="GO" id="GO:0000725">
    <property type="term" value="P:recombinational repair"/>
    <property type="evidence" value="ECO:0007669"/>
    <property type="project" value="TreeGrafter"/>
</dbReference>
<dbReference type="PROSITE" id="PS51217">
    <property type="entry name" value="UVRD_HELICASE_CTER"/>
    <property type="match status" value="1"/>
</dbReference>
<evidence type="ECO:0000259" key="12">
    <source>
        <dbReference type="PROSITE" id="PS51217"/>
    </source>
</evidence>
<dbReference type="GO" id="GO:0005524">
    <property type="term" value="F:ATP binding"/>
    <property type="evidence" value="ECO:0007669"/>
    <property type="project" value="UniProtKB-UniRule"/>
</dbReference>
<name>A0A3S2V4J7_9BURK</name>
<dbReference type="InterPro" id="IPR000212">
    <property type="entry name" value="DNA_helicase_UvrD/REP"/>
</dbReference>
<evidence type="ECO:0000256" key="1">
    <source>
        <dbReference type="ARBA" id="ARBA00022741"/>
    </source>
</evidence>
<sequence length="1074" mass="117070">MSGLAYRADGRVVPAAEFYRLACDPSRSVVVEACAGAGKTWMLVSRLLRALLDGVPPEQIVAITFTRKAAAEMRDRLGVLVDELSAAGEVQRVQALIDRGVSSDIAQVQAALLPGLADRLRQAPQGVAILTFHAWFAQLLRSAPASTLVELGLSPELQLLDDENSLARPLWRRLHAALSADPGLQADYLGVAARHGRRALDEWLLAAWGKRVEIERAGPSLWEAVPAPEGLRAEDDGAELVQALHTQLTCMARTLGQSAGKKARDAATALEQALALSDPVERFEAVWRALFTEKREPRKLGEVEGLSSLVEQLALIQAARRQQAARRDHLAVGRLAGALLRAWADLKRERGLVDMSDLEQGACALLAQDDAAAWLQQRLDVHVRLLLVDEFQDTSPLQWQALSGWLSSYSGAGASAPSVFLVGDPKQSIYRFRRAEPRVFLEAQRFVAQGLQGHLLDCDHTRRNGPAVRETVNRCFARLSAAQAYRGFRAHTGPEEQPTWAGVWALDEPDAPAAGGGEGAAEEGWRPSLTQARREPELARRQPEAERVAAAVTRLLVEEGASPSSLMVLARKRSGLLLLAEALRLRGIPTEANEEQPLLEVPIVRDLVSVLDALASPDHDLALACALRSAIFGVTSEDLLTLCDAAEGRAWSDTLVTLDEAGSPALARAAQLWCAWRTTWRDAPPFEALVGIVREADVEARLAACLPASQAESQWAAVQALLTLALNLQAGRFWSLYGFVRALRERDPLWQPPLGGRGVRLLTVHGAKGLEADTVVLLDADAPPPKAQSQTLLIDWPVDSAKPRRVAFVASEARPPPLLQGLMDDEREQRKREELNGLYVALTRARHRLIVSRTRWSRSANATSWWQLLGMDQAPSWPQPDPAARLVSPQAPVATTVWRLPEWHAAPRPEPVVTDEAADPRAATLGEAWHRVLEWATRPGARDERAAWCAAASQMYALDGAGAMALARATDAVLDSPHARAFLGAEPLAWSGNEVAVVHEGKDLRLDRLVKLPAQGGRPATWWVLDYKLNLQPLRQPAYLVQMKTYLAAVAAMQPGELVRGAFISADGRVHEAD</sequence>
<dbReference type="InterPro" id="IPR038726">
    <property type="entry name" value="PDDEXK_AddAB-type"/>
</dbReference>
<dbReference type="SUPFAM" id="SSF52540">
    <property type="entry name" value="P-loop containing nucleoside triphosphate hydrolases"/>
    <property type="match status" value="1"/>
</dbReference>
<dbReference type="GO" id="GO:0003677">
    <property type="term" value="F:DNA binding"/>
    <property type="evidence" value="ECO:0007669"/>
    <property type="project" value="InterPro"/>
</dbReference>
<keyword evidence="5" id="KW-0413">Isomerase</keyword>
<comment type="catalytic activity">
    <reaction evidence="9">
        <text>ATP + H2O = ADP + phosphate + H(+)</text>
        <dbReference type="Rhea" id="RHEA:13065"/>
        <dbReference type="ChEBI" id="CHEBI:15377"/>
        <dbReference type="ChEBI" id="CHEBI:15378"/>
        <dbReference type="ChEBI" id="CHEBI:30616"/>
        <dbReference type="ChEBI" id="CHEBI:43474"/>
        <dbReference type="ChEBI" id="CHEBI:456216"/>
        <dbReference type="EC" id="5.6.2.4"/>
    </reaction>
</comment>
<comment type="catalytic activity">
    <reaction evidence="6">
        <text>Couples ATP hydrolysis with the unwinding of duplex DNA by translocating in the 3'-5' direction.</text>
        <dbReference type="EC" id="5.6.2.4"/>
    </reaction>
</comment>
<evidence type="ECO:0000256" key="9">
    <source>
        <dbReference type="ARBA" id="ARBA00048988"/>
    </source>
</evidence>
<dbReference type="GO" id="GO:0016887">
    <property type="term" value="F:ATP hydrolysis activity"/>
    <property type="evidence" value="ECO:0007669"/>
    <property type="project" value="RHEA"/>
</dbReference>
<dbReference type="InterPro" id="IPR014016">
    <property type="entry name" value="UvrD-like_ATP-bd"/>
</dbReference>
<dbReference type="GO" id="GO:0005829">
    <property type="term" value="C:cytosol"/>
    <property type="evidence" value="ECO:0007669"/>
    <property type="project" value="TreeGrafter"/>
</dbReference>
<keyword evidence="1 10" id="KW-0547">Nucleotide-binding</keyword>
<evidence type="ECO:0000256" key="7">
    <source>
        <dbReference type="ARBA" id="ARBA00034808"/>
    </source>
</evidence>
<feature type="domain" description="UvrD-like helicase C-terminal" evidence="12">
    <location>
        <begin position="494"/>
        <end position="769"/>
    </location>
</feature>
<dbReference type="EMBL" id="SACM01000001">
    <property type="protein sequence ID" value="RVT88166.1"/>
    <property type="molecule type" value="Genomic_DNA"/>
</dbReference>
<dbReference type="PANTHER" id="PTHR11070:SF2">
    <property type="entry name" value="ATP-DEPENDENT DNA HELICASE SRS2"/>
    <property type="match status" value="1"/>
</dbReference>
<keyword evidence="2 10" id="KW-0378">Hydrolase</keyword>
<organism evidence="13 14">
    <name type="scientific">Inhella crocodyli</name>
    <dbReference type="NCBI Taxonomy" id="2499851"/>
    <lineage>
        <taxon>Bacteria</taxon>
        <taxon>Pseudomonadati</taxon>
        <taxon>Pseudomonadota</taxon>
        <taxon>Betaproteobacteria</taxon>
        <taxon>Burkholderiales</taxon>
        <taxon>Sphaerotilaceae</taxon>
        <taxon>Inhella</taxon>
    </lineage>
</organism>
<dbReference type="Gene3D" id="3.40.50.300">
    <property type="entry name" value="P-loop containing nucleotide triphosphate hydrolases"/>
    <property type="match status" value="3"/>
</dbReference>
<feature type="domain" description="UvrD-like helicase ATP-binding" evidence="11">
    <location>
        <begin position="12"/>
        <end position="465"/>
    </location>
</feature>
<evidence type="ECO:0000256" key="2">
    <source>
        <dbReference type="ARBA" id="ARBA00022801"/>
    </source>
</evidence>
<comment type="caution">
    <text evidence="13">The sequence shown here is derived from an EMBL/GenBank/DDBJ whole genome shotgun (WGS) entry which is preliminary data.</text>
</comment>
<reference evidence="13 14" key="1">
    <citation type="submission" date="2019-01" db="EMBL/GenBank/DDBJ databases">
        <authorList>
            <person name="Chen W.-M."/>
        </authorList>
    </citation>
    <scope>NUCLEOTIDE SEQUENCE [LARGE SCALE GENOMIC DNA]</scope>
    <source>
        <strain evidence="13 14">CCP-18</strain>
    </source>
</reference>
<evidence type="ECO:0000256" key="4">
    <source>
        <dbReference type="ARBA" id="ARBA00022840"/>
    </source>
</evidence>
<gene>
    <name evidence="13" type="ORF">EOD73_03955</name>
</gene>
<dbReference type="OrthoDB" id="5905204at2"/>
<accession>A0A3S2V4J7</accession>
<dbReference type="GO" id="GO:0033202">
    <property type="term" value="C:DNA helicase complex"/>
    <property type="evidence" value="ECO:0007669"/>
    <property type="project" value="TreeGrafter"/>
</dbReference>
<evidence type="ECO:0000313" key="14">
    <source>
        <dbReference type="Proteomes" id="UP000288587"/>
    </source>
</evidence>
<dbReference type="InterPro" id="IPR014017">
    <property type="entry name" value="DNA_helicase_UvrD-like_C"/>
</dbReference>
<feature type="binding site" evidence="10">
    <location>
        <begin position="33"/>
        <end position="40"/>
    </location>
    <ligand>
        <name>ATP</name>
        <dbReference type="ChEBI" id="CHEBI:30616"/>
    </ligand>
</feature>
<dbReference type="Pfam" id="PF13361">
    <property type="entry name" value="UvrD_C"/>
    <property type="match status" value="1"/>
</dbReference>
<evidence type="ECO:0000256" key="5">
    <source>
        <dbReference type="ARBA" id="ARBA00023235"/>
    </source>
</evidence>
<evidence type="ECO:0000256" key="6">
    <source>
        <dbReference type="ARBA" id="ARBA00034617"/>
    </source>
</evidence>
<dbReference type="RefSeq" id="WP_127681053.1">
    <property type="nucleotide sequence ID" value="NZ_SACM01000001.1"/>
</dbReference>
<dbReference type="GO" id="GO:0043138">
    <property type="term" value="F:3'-5' DNA helicase activity"/>
    <property type="evidence" value="ECO:0007669"/>
    <property type="project" value="UniProtKB-EC"/>
</dbReference>
<dbReference type="AlphaFoldDB" id="A0A3S2V4J7"/>
<dbReference type="PROSITE" id="PS51198">
    <property type="entry name" value="UVRD_HELICASE_ATP_BIND"/>
    <property type="match status" value="1"/>
</dbReference>
<protein>
    <recommendedName>
        <fullName evidence="7">DNA 3'-5' helicase</fullName>
        <ecNumber evidence="7">5.6.2.4</ecNumber>
    </recommendedName>
    <alternativeName>
        <fullName evidence="8">DNA 3'-5' helicase II</fullName>
    </alternativeName>
</protein>
<dbReference type="Pfam" id="PF12705">
    <property type="entry name" value="PDDEXK_1"/>
    <property type="match status" value="1"/>
</dbReference>
<proteinExistence type="predicted"/>
<dbReference type="Gene3D" id="1.10.486.10">
    <property type="entry name" value="PCRA, domain 4"/>
    <property type="match status" value="1"/>
</dbReference>
<dbReference type="Pfam" id="PF00580">
    <property type="entry name" value="UvrD-helicase"/>
    <property type="match status" value="1"/>
</dbReference>
<dbReference type="Proteomes" id="UP000288587">
    <property type="component" value="Unassembled WGS sequence"/>
</dbReference>
<dbReference type="PANTHER" id="PTHR11070">
    <property type="entry name" value="UVRD / RECB / PCRA DNA HELICASE FAMILY MEMBER"/>
    <property type="match status" value="1"/>
</dbReference>
<keyword evidence="14" id="KW-1185">Reference proteome</keyword>
<evidence type="ECO:0000256" key="8">
    <source>
        <dbReference type="ARBA" id="ARBA00034923"/>
    </source>
</evidence>
<dbReference type="InterPro" id="IPR027417">
    <property type="entry name" value="P-loop_NTPase"/>
</dbReference>
<keyword evidence="3 10" id="KW-0347">Helicase</keyword>
<keyword evidence="4 10" id="KW-0067">ATP-binding</keyword>